<keyword evidence="7" id="KW-0413">Isomerase</keyword>
<dbReference type="GeneID" id="36379479"/>
<feature type="domain" description="18S rRNA (guanine(1575)-N(7))-methyltransferase Bud23 C-terminal" evidence="9">
    <location>
        <begin position="203"/>
        <end position="270"/>
    </location>
</feature>
<dbReference type="PANTHER" id="PTHR12734:SF0">
    <property type="entry name" value="18S RRNA (GUANINE-N(7))-METHYLTRANSFERASE-RELATED"/>
    <property type="match status" value="1"/>
</dbReference>
<evidence type="ECO:0000313" key="12">
    <source>
        <dbReference type="Proteomes" id="UP000035682"/>
    </source>
</evidence>
<dbReference type="Gene3D" id="3.30.70.260">
    <property type="match status" value="1"/>
</dbReference>
<dbReference type="Proteomes" id="UP000035682">
    <property type="component" value="Unplaced"/>
</dbReference>
<dbReference type="FunFam" id="3.30.70.260:FF:000018">
    <property type="entry name" value="Ribose-5-phosphate isomerase A"/>
    <property type="match status" value="1"/>
</dbReference>
<dbReference type="InterPro" id="IPR029063">
    <property type="entry name" value="SAM-dependent_MTases_sf"/>
</dbReference>
<evidence type="ECO:0000256" key="2">
    <source>
        <dbReference type="ARBA" id="ARBA00008088"/>
    </source>
</evidence>
<dbReference type="RefSeq" id="XP_024506314.1">
    <property type="nucleotide sequence ID" value="XM_024652770.1"/>
</dbReference>
<dbReference type="GO" id="GO:0016435">
    <property type="term" value="F:rRNA (guanine) methyltransferase activity"/>
    <property type="evidence" value="ECO:0007669"/>
    <property type="project" value="InterPro"/>
</dbReference>
<dbReference type="GO" id="GO:0004751">
    <property type="term" value="F:ribose-5-phosphate isomerase activity"/>
    <property type="evidence" value="ECO:0007669"/>
    <property type="project" value="UniProtKB-EC"/>
</dbReference>
<dbReference type="EMBL" id="LN609529">
    <property type="protein sequence ID" value="CEF67114.1"/>
    <property type="molecule type" value="Genomic_DNA"/>
</dbReference>
<organism evidence="11">
    <name type="scientific">Strongyloides ratti</name>
    <name type="common">Parasitic roundworm</name>
    <dbReference type="NCBI Taxonomy" id="34506"/>
    <lineage>
        <taxon>Eukaryota</taxon>
        <taxon>Metazoa</taxon>
        <taxon>Ecdysozoa</taxon>
        <taxon>Nematoda</taxon>
        <taxon>Chromadorea</taxon>
        <taxon>Rhabditida</taxon>
        <taxon>Tylenchina</taxon>
        <taxon>Panagrolaimomorpha</taxon>
        <taxon>Strongyloidoidea</taxon>
        <taxon>Strongyloididae</taxon>
        <taxon>Strongyloides</taxon>
    </lineage>
</organism>
<dbReference type="InterPro" id="IPR004788">
    <property type="entry name" value="Ribose5P_isomerase_type_A"/>
</dbReference>
<evidence type="ECO:0000256" key="5">
    <source>
        <dbReference type="ARBA" id="ARBA00022679"/>
    </source>
</evidence>
<dbReference type="SUPFAM" id="SSF100950">
    <property type="entry name" value="NagB/RpiA/CoA transferase-like"/>
    <property type="match status" value="1"/>
</dbReference>
<reference evidence="13" key="3">
    <citation type="submission" date="2020-12" db="UniProtKB">
        <authorList>
            <consortium name="WormBaseParasite"/>
        </authorList>
    </citation>
    <scope>IDENTIFICATION</scope>
</reference>
<dbReference type="Gene3D" id="3.40.50.1360">
    <property type="match status" value="1"/>
</dbReference>
<evidence type="ECO:0000259" key="9">
    <source>
        <dbReference type="Pfam" id="PF12589"/>
    </source>
</evidence>
<dbReference type="NCBIfam" id="TIGR00021">
    <property type="entry name" value="rpiA"/>
    <property type="match status" value="1"/>
</dbReference>
<dbReference type="CDD" id="cd01398">
    <property type="entry name" value="RPI_A"/>
    <property type="match status" value="1"/>
</dbReference>
<keyword evidence="12" id="KW-1185">Reference proteome</keyword>
<evidence type="ECO:0000313" key="13">
    <source>
        <dbReference type="WBParaSite" id="SRAE_2000177900.1"/>
    </source>
</evidence>
<protein>
    <recommendedName>
        <fullName evidence="3">ribose-5-phosphate isomerase</fullName>
        <ecNumber evidence="3">5.3.1.6</ecNumber>
    </recommendedName>
    <alternativeName>
        <fullName evidence="8">Phosphoriboisomerase</fullName>
    </alternativeName>
</protein>
<dbReference type="WBParaSite" id="SRAE_2000177900.1">
    <property type="protein sequence ID" value="SRAE_2000177900.1"/>
    <property type="gene ID" value="WBGene00261985"/>
</dbReference>
<dbReference type="InterPro" id="IPR037171">
    <property type="entry name" value="NagB/RpiA_transferase-like"/>
</dbReference>
<dbReference type="InterPro" id="IPR041698">
    <property type="entry name" value="Methyltransf_25"/>
</dbReference>
<comment type="similarity">
    <text evidence="2">Belongs to the ribose 5-phosphate isomerase family.</text>
</comment>
<dbReference type="AlphaFoldDB" id="A0A090MYF9"/>
<dbReference type="Gene3D" id="3.40.50.150">
    <property type="entry name" value="Vaccinia Virus protein VP39"/>
    <property type="match status" value="1"/>
</dbReference>
<dbReference type="WormBase" id="SRAE_2000177900">
    <property type="protein sequence ID" value="SRP09707"/>
    <property type="gene ID" value="WBGene00261985"/>
</dbReference>
<evidence type="ECO:0000256" key="8">
    <source>
        <dbReference type="ARBA" id="ARBA00029734"/>
    </source>
</evidence>
<comment type="pathway">
    <text evidence="1">Carbohydrate degradation; pentose phosphate pathway; D-ribose 5-phosphate from D-ribulose 5-phosphate (non-oxidative stage): step 1/1.</text>
</comment>
<feature type="domain" description="Methyltransferase" evidence="10">
    <location>
        <begin position="53"/>
        <end position="126"/>
    </location>
</feature>
<dbReference type="GO" id="GO:0005730">
    <property type="term" value="C:nucleolus"/>
    <property type="evidence" value="ECO:0007669"/>
    <property type="project" value="TreeGrafter"/>
</dbReference>
<dbReference type="FunFam" id="3.40.50.150:FF:000216">
    <property type="entry name" value="S-adenosylmethionine-dependent methyltransferase, putative"/>
    <property type="match status" value="1"/>
</dbReference>
<evidence type="ECO:0000313" key="11">
    <source>
        <dbReference type="EMBL" id="CEF67114.1"/>
    </source>
</evidence>
<dbReference type="Pfam" id="PF13649">
    <property type="entry name" value="Methyltransf_25"/>
    <property type="match status" value="1"/>
</dbReference>
<evidence type="ECO:0000256" key="7">
    <source>
        <dbReference type="ARBA" id="ARBA00023235"/>
    </source>
</evidence>
<dbReference type="STRING" id="34506.A0A090MYF9"/>
<name>A0A090MYF9_STRRB</name>
<dbReference type="EC" id="5.3.1.6" evidence="3"/>
<gene>
    <name evidence="11 13 14" type="ORF">SRAE_2000177900</name>
</gene>
<dbReference type="SUPFAM" id="SSF53335">
    <property type="entry name" value="S-adenosyl-L-methionine-dependent methyltransferases"/>
    <property type="match status" value="1"/>
</dbReference>
<accession>A0A090MYF9</accession>
<dbReference type="Pfam" id="PF06026">
    <property type="entry name" value="Rib_5-P_isom_A"/>
    <property type="match status" value="1"/>
</dbReference>
<dbReference type="CTD" id="36379479"/>
<dbReference type="InterPro" id="IPR039769">
    <property type="entry name" value="Bud23-like"/>
</dbReference>
<dbReference type="eggNOG" id="KOG1541">
    <property type="taxonomic scope" value="Eukaryota"/>
</dbReference>
<dbReference type="CDD" id="cd02440">
    <property type="entry name" value="AdoMet_MTases"/>
    <property type="match status" value="1"/>
</dbReference>
<evidence type="ECO:0000259" key="10">
    <source>
        <dbReference type="Pfam" id="PF13649"/>
    </source>
</evidence>
<evidence type="ECO:0000256" key="6">
    <source>
        <dbReference type="ARBA" id="ARBA00022691"/>
    </source>
</evidence>
<evidence type="ECO:0000256" key="3">
    <source>
        <dbReference type="ARBA" id="ARBA00011959"/>
    </source>
</evidence>
<reference evidence="12" key="1">
    <citation type="submission" date="2014-09" db="EMBL/GenBank/DDBJ databases">
        <authorList>
            <person name="Martin A.A."/>
        </authorList>
    </citation>
    <scope>NUCLEOTIDE SEQUENCE</scope>
    <source>
        <strain evidence="12">ED321</strain>
    </source>
</reference>
<dbReference type="OrthoDB" id="2877at2759"/>
<evidence type="ECO:0000313" key="14">
    <source>
        <dbReference type="WormBase" id="SRAE_2000177900"/>
    </source>
</evidence>
<keyword evidence="5 11" id="KW-0808">Transferase</keyword>
<dbReference type="UniPathway" id="UPA00115">
    <property type="reaction ID" value="UER00412"/>
</dbReference>
<dbReference type="GO" id="GO:0070476">
    <property type="term" value="P:rRNA (guanine-N7)-methylation"/>
    <property type="evidence" value="ECO:0007669"/>
    <property type="project" value="InterPro"/>
</dbReference>
<evidence type="ECO:0000256" key="4">
    <source>
        <dbReference type="ARBA" id="ARBA00022603"/>
    </source>
</evidence>
<keyword evidence="4 11" id="KW-0489">Methyltransferase</keyword>
<reference evidence="11" key="2">
    <citation type="submission" date="2014-09" db="EMBL/GenBank/DDBJ databases">
        <authorList>
            <person name="Aslett A.Martin."/>
        </authorList>
    </citation>
    <scope>NUCLEOTIDE SEQUENCE</scope>
    <source>
        <strain evidence="11">ED321 Heterogonic</strain>
    </source>
</reference>
<dbReference type="Pfam" id="PF12589">
    <property type="entry name" value="WBS_methylT"/>
    <property type="match status" value="1"/>
</dbReference>
<dbReference type="GO" id="GO:0009052">
    <property type="term" value="P:pentose-phosphate shunt, non-oxidative branch"/>
    <property type="evidence" value="ECO:0007669"/>
    <property type="project" value="InterPro"/>
</dbReference>
<keyword evidence="6" id="KW-0949">S-adenosyl-L-methionine</keyword>
<dbReference type="SUPFAM" id="SSF75445">
    <property type="entry name" value="D-ribose-5-phosphate isomerase (RpiA), lid domain"/>
    <property type="match status" value="1"/>
</dbReference>
<proteinExistence type="inferred from homology"/>
<dbReference type="InterPro" id="IPR022238">
    <property type="entry name" value="Bud23_C"/>
</dbReference>
<dbReference type="PANTHER" id="PTHR12734">
    <property type="entry name" value="METHYLTRANSFERASE-RELATED"/>
    <property type="match status" value="1"/>
</dbReference>
<sequence length="604" mass="67212">MSKPELSGPPELYYNETEARKYDTNSHVYEIQRTMAQRAIDLLELPDTMSGIILDVGCGTGMSGEVITENGHDWIGVDVSPSMLEVAVKMREVEGDLIQRDIGCGLPFKAGCFDGVISISAIQWLCHSNSNDQKPRKRLLRFFQTLYGCMTRGSKAVFQYYPESEAQANLIKGAAVKAGFSGGTVVDFPECQRRKKYYLVLNTGGHQNLPKALSDNIEVEDEVDQCDVVESRSFNLNGNRKRKAPKGSKDYIIAKKERMRKQGKEVCHDSNLDCVESIIQTNFPITQRLSTSNQSMFYTKGNVSHNQEYVENETATVKSDNTTKCYKTEELQSKLDGEVSNHCDKGSPSNLFYLNKRISTDIRSISTRSFHSSSESTISTDFGMEAGKEAAARACALAHVYDGCKIGVGSGRELKDIKCVPTSFLTKKWLQEANLPVYSLENLSHLDICIDGADEVDSKLNCIKGGGGCLTQEKIVQSCSKKFFVIADCSKKSDCLGERWKSIPLEVIPFGYVPLMNKIEETLGGKCLLRMAHKKCGPVITDNNCYVVDWHFPSSFIKSDHDWHSTNNFLINIPGVVETGLFLNVTEEAFFATIDGKVECIKKN</sequence>
<evidence type="ECO:0000256" key="1">
    <source>
        <dbReference type="ARBA" id="ARBA00004988"/>
    </source>
</evidence>